<reference evidence="1" key="2">
    <citation type="submission" date="2020-07" db="EMBL/GenBank/DDBJ databases">
        <authorList>
            <person name="Vera ALvarez R."/>
            <person name="Arias-Moreno D.M."/>
            <person name="Jimenez-Jacinto V."/>
            <person name="Jimenez-Bremont J.F."/>
            <person name="Swaminathan K."/>
            <person name="Moose S.P."/>
            <person name="Guerrero-Gonzalez M.L."/>
            <person name="Marino-Ramirez L."/>
            <person name="Landsman D."/>
            <person name="Rodriguez-Kessler M."/>
            <person name="Delgado-Sanchez P."/>
        </authorList>
    </citation>
    <scope>NUCLEOTIDE SEQUENCE</scope>
    <source>
        <tissue evidence="1">Cladode</tissue>
    </source>
</reference>
<accession>A0A7C9DMC7</accession>
<reference evidence="1" key="1">
    <citation type="journal article" date="2013" name="J. Plant Res.">
        <title>Effect of fungi and light on seed germination of three Opuntia species from semiarid lands of central Mexico.</title>
        <authorList>
            <person name="Delgado-Sanchez P."/>
            <person name="Jimenez-Bremont J.F."/>
            <person name="Guerrero-Gonzalez Mde L."/>
            <person name="Flores J."/>
        </authorList>
    </citation>
    <scope>NUCLEOTIDE SEQUENCE</scope>
    <source>
        <tissue evidence="1">Cladode</tissue>
    </source>
</reference>
<evidence type="ECO:0000313" key="1">
    <source>
        <dbReference type="EMBL" id="MBA4642224.1"/>
    </source>
</evidence>
<sequence length="102" mass="12354">MFCTKIRPPTQKPKTSTIEKHVYSSLTKTYEKMINYRNARAYGRDLKRKKKEDKEYAWQAAHYIDSQEERDHPTEAIGCYHSRQSFLFKMLSYKHYNLRREG</sequence>
<protein>
    <submittedName>
        <fullName evidence="1">Uncharacterized protein</fullName>
    </submittedName>
</protein>
<dbReference type="EMBL" id="GISG01127618">
    <property type="protein sequence ID" value="MBA4642224.1"/>
    <property type="molecule type" value="Transcribed_RNA"/>
</dbReference>
<organism evidence="1">
    <name type="scientific">Opuntia streptacantha</name>
    <name type="common">Prickly pear cactus</name>
    <name type="synonym">Opuntia cardona</name>
    <dbReference type="NCBI Taxonomy" id="393608"/>
    <lineage>
        <taxon>Eukaryota</taxon>
        <taxon>Viridiplantae</taxon>
        <taxon>Streptophyta</taxon>
        <taxon>Embryophyta</taxon>
        <taxon>Tracheophyta</taxon>
        <taxon>Spermatophyta</taxon>
        <taxon>Magnoliopsida</taxon>
        <taxon>eudicotyledons</taxon>
        <taxon>Gunneridae</taxon>
        <taxon>Pentapetalae</taxon>
        <taxon>Caryophyllales</taxon>
        <taxon>Cactineae</taxon>
        <taxon>Cactaceae</taxon>
        <taxon>Opuntioideae</taxon>
        <taxon>Opuntia</taxon>
    </lineage>
</organism>
<dbReference type="AlphaFoldDB" id="A0A7C9DMC7"/>
<proteinExistence type="predicted"/>
<name>A0A7C9DMC7_OPUST</name>